<evidence type="ECO:0000313" key="7">
    <source>
        <dbReference type="Proteomes" id="UP000837803"/>
    </source>
</evidence>
<keyword evidence="3" id="KW-0813">Transport</keyword>
<evidence type="ECO:0000256" key="4">
    <source>
        <dbReference type="ARBA" id="ARBA00022729"/>
    </source>
</evidence>
<proteinExistence type="inferred from homology"/>
<feature type="signal peptide" evidence="5">
    <location>
        <begin position="1"/>
        <end position="27"/>
    </location>
</feature>
<dbReference type="RefSeq" id="WP_238749959.1">
    <property type="nucleotide sequence ID" value="NZ_CAKLPZ010000001.1"/>
</dbReference>
<dbReference type="InterPro" id="IPR018389">
    <property type="entry name" value="DctP_fam"/>
</dbReference>
<keyword evidence="4 5" id="KW-0732">Signal</keyword>
<accession>A0ABN8F722</accession>
<dbReference type="NCBIfam" id="NF037995">
    <property type="entry name" value="TRAP_S1"/>
    <property type="match status" value="1"/>
</dbReference>
<sequence>MPRPAAVLLFCLTLLGSWSCNPSATEADEPEFLLRASLLVAEDHTWFRAFAYFGELLEERSDGRIVLQTYPSEQLAKEIEAIRMIQSGVIDMTTTSALLSNWTEIMTFCEMPFLNDSMEEVDTMLAGPVGARIRAEMVTKTGLRPVAYFQAGARHLTSNRPIRHPDDLQGLIVRIPSIPAFVTTWEALGAKATPMAFSELFTSLQQGVINAQENPLPLTRMAAMYEVQDYVNLTSHVFGWTYPVIGEAQFQRFPADLQAIFLDCAREMQVYERKLFLENEAMIRADLEAKGMEFIEVDRPAFVRKHGDAIYNTLSPAMQEVYRSLKDPVQ</sequence>
<dbReference type="PANTHER" id="PTHR33376:SF4">
    <property type="entry name" value="SIALIC ACID-BINDING PERIPLASMIC PROTEIN SIAP"/>
    <property type="match status" value="1"/>
</dbReference>
<comment type="caution">
    <text evidence="6">The sequence shown here is derived from an EMBL/GenBank/DDBJ whole genome shotgun (WGS) entry which is preliminary data.</text>
</comment>
<dbReference type="PANTHER" id="PTHR33376">
    <property type="match status" value="1"/>
</dbReference>
<comment type="subcellular location">
    <subcellularLocation>
        <location evidence="1">Cell envelope</location>
    </subcellularLocation>
</comment>
<dbReference type="EMBL" id="CAKLPZ010000001">
    <property type="protein sequence ID" value="CAH0999747.1"/>
    <property type="molecule type" value="Genomic_DNA"/>
</dbReference>
<evidence type="ECO:0000256" key="5">
    <source>
        <dbReference type="SAM" id="SignalP"/>
    </source>
</evidence>
<dbReference type="InterPro" id="IPR004682">
    <property type="entry name" value="TRAP_DctP"/>
</dbReference>
<dbReference type="NCBIfam" id="TIGR00787">
    <property type="entry name" value="dctP"/>
    <property type="match status" value="1"/>
</dbReference>
<evidence type="ECO:0000256" key="2">
    <source>
        <dbReference type="ARBA" id="ARBA00009023"/>
    </source>
</evidence>
<keyword evidence="7" id="KW-1185">Reference proteome</keyword>
<comment type="similarity">
    <text evidence="2">Belongs to the bacterial solute-binding protein 7 family.</text>
</comment>
<organism evidence="6 7">
    <name type="scientific">Neolewinella maritima</name>
    <dbReference type="NCBI Taxonomy" id="1383882"/>
    <lineage>
        <taxon>Bacteria</taxon>
        <taxon>Pseudomonadati</taxon>
        <taxon>Bacteroidota</taxon>
        <taxon>Saprospiria</taxon>
        <taxon>Saprospirales</taxon>
        <taxon>Lewinellaceae</taxon>
        <taxon>Neolewinella</taxon>
    </lineage>
</organism>
<gene>
    <name evidence="6" type="ORF">LEM8419_01047</name>
</gene>
<dbReference type="PIRSF" id="PIRSF006470">
    <property type="entry name" value="DctB"/>
    <property type="match status" value="1"/>
</dbReference>
<feature type="chain" id="PRO_5045078150" evidence="5">
    <location>
        <begin position="28"/>
        <end position="330"/>
    </location>
</feature>
<dbReference type="CDD" id="cd13603">
    <property type="entry name" value="PBP2_TRAP_Siap_TeaA_like"/>
    <property type="match status" value="1"/>
</dbReference>
<evidence type="ECO:0000256" key="3">
    <source>
        <dbReference type="ARBA" id="ARBA00022448"/>
    </source>
</evidence>
<reference evidence="6" key="1">
    <citation type="submission" date="2021-12" db="EMBL/GenBank/DDBJ databases">
        <authorList>
            <person name="Rodrigo-Torres L."/>
            <person name="Arahal R. D."/>
            <person name="Lucena T."/>
        </authorList>
    </citation>
    <scope>NUCLEOTIDE SEQUENCE</scope>
    <source>
        <strain evidence="6">CECT 8419</strain>
    </source>
</reference>
<dbReference type="Pfam" id="PF03480">
    <property type="entry name" value="DctP"/>
    <property type="match status" value="1"/>
</dbReference>
<evidence type="ECO:0000256" key="1">
    <source>
        <dbReference type="ARBA" id="ARBA00004196"/>
    </source>
</evidence>
<protein>
    <submittedName>
        <fullName evidence="6">Solute-binding protein</fullName>
    </submittedName>
</protein>
<dbReference type="InterPro" id="IPR038404">
    <property type="entry name" value="TRAP_DctP_sf"/>
</dbReference>
<evidence type="ECO:0000313" key="6">
    <source>
        <dbReference type="EMBL" id="CAH0999747.1"/>
    </source>
</evidence>
<name>A0ABN8F722_9BACT</name>
<dbReference type="Gene3D" id="3.40.190.170">
    <property type="entry name" value="Bacterial extracellular solute-binding protein, family 7"/>
    <property type="match status" value="1"/>
</dbReference>
<dbReference type="Proteomes" id="UP000837803">
    <property type="component" value="Unassembled WGS sequence"/>
</dbReference>